<comment type="similarity">
    <text evidence="1">Belongs to the thioesterase PaaI family.</text>
</comment>
<comment type="caution">
    <text evidence="4">The sequence shown here is derived from an EMBL/GenBank/DDBJ whole genome shotgun (WGS) entry which is preliminary data.</text>
</comment>
<dbReference type="InterPro" id="IPR006683">
    <property type="entry name" value="Thioestr_dom"/>
</dbReference>
<dbReference type="PANTHER" id="PTHR21660:SF1">
    <property type="entry name" value="ACYL-COENZYME A THIOESTERASE 13"/>
    <property type="match status" value="1"/>
</dbReference>
<dbReference type="GO" id="GO:0047617">
    <property type="term" value="F:fatty acyl-CoA hydrolase activity"/>
    <property type="evidence" value="ECO:0007669"/>
    <property type="project" value="InterPro"/>
</dbReference>
<reference evidence="4" key="1">
    <citation type="submission" date="2023-03" db="EMBL/GenBank/DDBJ databases">
        <title>Massive genome expansion in bonnet fungi (Mycena s.s.) driven by repeated elements and novel gene families across ecological guilds.</title>
        <authorList>
            <consortium name="Lawrence Berkeley National Laboratory"/>
            <person name="Harder C.B."/>
            <person name="Miyauchi S."/>
            <person name="Viragh M."/>
            <person name="Kuo A."/>
            <person name="Thoen E."/>
            <person name="Andreopoulos B."/>
            <person name="Lu D."/>
            <person name="Skrede I."/>
            <person name="Drula E."/>
            <person name="Henrissat B."/>
            <person name="Morin E."/>
            <person name="Kohler A."/>
            <person name="Barry K."/>
            <person name="LaButti K."/>
            <person name="Morin E."/>
            <person name="Salamov A."/>
            <person name="Lipzen A."/>
            <person name="Mereny Z."/>
            <person name="Hegedus B."/>
            <person name="Baldrian P."/>
            <person name="Stursova M."/>
            <person name="Weitz H."/>
            <person name="Taylor A."/>
            <person name="Grigoriev I.V."/>
            <person name="Nagy L.G."/>
            <person name="Martin F."/>
            <person name="Kauserud H."/>
        </authorList>
    </citation>
    <scope>NUCLEOTIDE SEQUENCE</scope>
    <source>
        <strain evidence="4">9144</strain>
    </source>
</reference>
<dbReference type="NCBIfam" id="TIGR00369">
    <property type="entry name" value="unchar_dom_1"/>
    <property type="match status" value="1"/>
</dbReference>
<keyword evidence="2" id="KW-0378">Hydrolase</keyword>
<dbReference type="CDD" id="cd03443">
    <property type="entry name" value="PaaI_thioesterase"/>
    <property type="match status" value="1"/>
</dbReference>
<proteinExistence type="inferred from homology"/>
<dbReference type="EMBL" id="JARJCW010000024">
    <property type="protein sequence ID" value="KAJ7212098.1"/>
    <property type="molecule type" value="Genomic_DNA"/>
</dbReference>
<dbReference type="Proteomes" id="UP001219525">
    <property type="component" value="Unassembled WGS sequence"/>
</dbReference>
<evidence type="ECO:0000259" key="3">
    <source>
        <dbReference type="Pfam" id="PF03061"/>
    </source>
</evidence>
<evidence type="ECO:0000256" key="2">
    <source>
        <dbReference type="ARBA" id="ARBA00022801"/>
    </source>
</evidence>
<evidence type="ECO:0000313" key="4">
    <source>
        <dbReference type="EMBL" id="KAJ7212098.1"/>
    </source>
</evidence>
<dbReference type="InterPro" id="IPR029069">
    <property type="entry name" value="HotDog_dom_sf"/>
</dbReference>
<name>A0AAD6VJR8_9AGAR</name>
<protein>
    <submittedName>
        <fullName evidence="4">HotDog domain-containing protein</fullName>
    </submittedName>
</protein>
<dbReference type="AlphaFoldDB" id="A0AAD6VJR8"/>
<dbReference type="Gene3D" id="3.10.129.10">
    <property type="entry name" value="Hotdog Thioesterase"/>
    <property type="match status" value="1"/>
</dbReference>
<accession>A0AAD6VJR8</accession>
<feature type="domain" description="Thioesterase" evidence="3">
    <location>
        <begin position="54"/>
        <end position="130"/>
    </location>
</feature>
<sequence>MAACMRFTRRVWKGFLDNKGHDTQCFPNLQLLSASPGVITASLKVEPYNLNRVGVLHGGLILSLTDTLGSLAVATKGQYMTGVSTDIGTSFCRPSGRAGDILHMKAELIGMGKSLAYTRAEFTNPDGLLLAHGYHTKYVGKSITHPSNVVFSEDGEVVLEGEDLDVD</sequence>
<dbReference type="InterPro" id="IPR003736">
    <property type="entry name" value="PAAI_dom"/>
</dbReference>
<gene>
    <name evidence="4" type="ORF">GGX14DRAFT_447418</name>
</gene>
<dbReference type="Pfam" id="PF03061">
    <property type="entry name" value="4HBT"/>
    <property type="match status" value="1"/>
</dbReference>
<evidence type="ECO:0000256" key="1">
    <source>
        <dbReference type="ARBA" id="ARBA00008324"/>
    </source>
</evidence>
<dbReference type="PANTHER" id="PTHR21660">
    <property type="entry name" value="THIOESTERASE SUPERFAMILY MEMBER-RELATED"/>
    <property type="match status" value="1"/>
</dbReference>
<dbReference type="InterPro" id="IPR039298">
    <property type="entry name" value="ACOT13"/>
</dbReference>
<keyword evidence="5" id="KW-1185">Reference proteome</keyword>
<evidence type="ECO:0000313" key="5">
    <source>
        <dbReference type="Proteomes" id="UP001219525"/>
    </source>
</evidence>
<organism evidence="4 5">
    <name type="scientific">Mycena pura</name>
    <dbReference type="NCBI Taxonomy" id="153505"/>
    <lineage>
        <taxon>Eukaryota</taxon>
        <taxon>Fungi</taxon>
        <taxon>Dikarya</taxon>
        <taxon>Basidiomycota</taxon>
        <taxon>Agaricomycotina</taxon>
        <taxon>Agaricomycetes</taxon>
        <taxon>Agaricomycetidae</taxon>
        <taxon>Agaricales</taxon>
        <taxon>Marasmiineae</taxon>
        <taxon>Mycenaceae</taxon>
        <taxon>Mycena</taxon>
    </lineage>
</organism>
<dbReference type="SUPFAM" id="SSF54637">
    <property type="entry name" value="Thioesterase/thiol ester dehydrase-isomerase"/>
    <property type="match status" value="1"/>
</dbReference>